<dbReference type="SUPFAM" id="SSF51735">
    <property type="entry name" value="NAD(P)-binding Rossmann-fold domains"/>
    <property type="match status" value="1"/>
</dbReference>
<name>A0A838BAD9_9HYPH</name>
<proteinExistence type="inferred from homology"/>
<comment type="function">
    <text evidence="9">NADP-dependent dehydrogenase with broad substrate specificity acting on 3-hydroxy acids. Catalyzes the NADP-dependent oxidation of L-allo-threonine to L-2-amino-3-keto-butyrate, which is spontaneously decarboxylated into aminoacetone. Also acts on D-threonine, L-serine, D-serine, D-3-hydroxyisobutyrate, L-3-hydroxyisobutyrate, D-glycerate and L-glycerate. Able to catalyze the reduction of the malonic semialdehyde to 3-hydroxypropionic acid. YdfG is apparently supplementing RutE, the presumed malonic semialdehyde reductase involved in pyrimidine degradation since both are able to detoxify malonic semialdehyde.</text>
</comment>
<dbReference type="AlphaFoldDB" id="A0A838BAD9"/>
<evidence type="ECO:0000313" key="12">
    <source>
        <dbReference type="EMBL" id="MBA1143425.1"/>
    </source>
</evidence>
<dbReference type="PRINTS" id="PR00081">
    <property type="entry name" value="GDHRDH"/>
</dbReference>
<dbReference type="Pfam" id="PF00106">
    <property type="entry name" value="adh_short"/>
    <property type="match status" value="1"/>
</dbReference>
<dbReference type="PANTHER" id="PTHR43086:SF3">
    <property type="entry name" value="NADP-DEPENDENT 3-HYDROXY ACID DEHYDROGENASE YDFG"/>
    <property type="match status" value="1"/>
</dbReference>
<dbReference type="PRINTS" id="PR00080">
    <property type="entry name" value="SDRFAMILY"/>
</dbReference>
<evidence type="ECO:0000256" key="11">
    <source>
        <dbReference type="RuleBase" id="RU000363"/>
    </source>
</evidence>
<dbReference type="EMBL" id="JACDTY010000014">
    <property type="protein sequence ID" value="MBA1143425.1"/>
    <property type="molecule type" value="Genomic_DNA"/>
</dbReference>
<evidence type="ECO:0000256" key="1">
    <source>
        <dbReference type="ARBA" id="ARBA00006484"/>
    </source>
</evidence>
<evidence type="ECO:0000256" key="3">
    <source>
        <dbReference type="ARBA" id="ARBA00043812"/>
    </source>
</evidence>
<gene>
    <name evidence="12" type="ORF">H0241_24690</name>
</gene>
<evidence type="ECO:0000256" key="2">
    <source>
        <dbReference type="ARBA" id="ARBA00023002"/>
    </source>
</evidence>
<comment type="catalytic activity">
    <reaction evidence="3">
        <text>L-allo-threonine + NADP(+) = aminoacetone + CO2 + NADPH</text>
        <dbReference type="Rhea" id="RHEA:43524"/>
        <dbReference type="ChEBI" id="CHEBI:16526"/>
        <dbReference type="ChEBI" id="CHEBI:57783"/>
        <dbReference type="ChEBI" id="CHEBI:58320"/>
        <dbReference type="ChEBI" id="CHEBI:58349"/>
        <dbReference type="ChEBI" id="CHEBI:58585"/>
        <dbReference type="EC" id="1.1.1.381"/>
    </reaction>
</comment>
<keyword evidence="2" id="KW-0560">Oxidoreductase</keyword>
<dbReference type="Gene3D" id="3.40.50.720">
    <property type="entry name" value="NAD(P)-binding Rossmann-like Domain"/>
    <property type="match status" value="1"/>
</dbReference>
<dbReference type="InterPro" id="IPR002347">
    <property type="entry name" value="SDR_fam"/>
</dbReference>
<evidence type="ECO:0000256" key="4">
    <source>
        <dbReference type="ARBA" id="ARBA00044050"/>
    </source>
</evidence>
<evidence type="ECO:0000256" key="5">
    <source>
        <dbReference type="ARBA" id="ARBA00044059"/>
    </source>
</evidence>
<evidence type="ECO:0000256" key="10">
    <source>
        <dbReference type="ARBA" id="ARBA00047274"/>
    </source>
</evidence>
<keyword evidence="13" id="KW-1185">Reference proteome</keyword>
<organism evidence="12 13">
    <name type="scientific">Mesorhizobium neociceri</name>
    <dbReference type="NCBI Taxonomy" id="1307853"/>
    <lineage>
        <taxon>Bacteria</taxon>
        <taxon>Pseudomonadati</taxon>
        <taxon>Pseudomonadota</taxon>
        <taxon>Alphaproteobacteria</taxon>
        <taxon>Hyphomicrobiales</taxon>
        <taxon>Phyllobacteriaceae</taxon>
        <taxon>Mesorhizobium</taxon>
    </lineage>
</organism>
<reference evidence="12 13" key="1">
    <citation type="submission" date="2020-07" db="EMBL/GenBank/DDBJ databases">
        <title>Definition of the novel symbiovar canariense within Mesorhizobium novociceri, a new species of genus Mesorhizobium nodulating Cicer canariense in the Caldera de Taburiente National Park (La Palma, Canary Islands).</title>
        <authorList>
            <person name="Leon-Barrios M."/>
            <person name="Perez-Yepez J."/>
            <person name="Flores-Felix J.D."/>
            <person name="Ramirez-Baena M.H."/>
            <person name="Pulido-Suarez L."/>
            <person name="Igual J.M."/>
            <person name="Velazquez E."/>
            <person name="Peix A."/>
        </authorList>
    </citation>
    <scope>NUCLEOTIDE SEQUENCE [LARGE SCALE GENOMIC DNA]</scope>
    <source>
        <strain evidence="12 13">CCANP35</strain>
    </source>
</reference>
<dbReference type="PANTHER" id="PTHR43086">
    <property type="entry name" value="VERY-LONG-CHAIN 3-OXOOACYL-COA REDUCTASE"/>
    <property type="match status" value="1"/>
</dbReference>
<sequence>MSATESKGTALITGASSGIGAVYADRLARRGYDLILVARNGSRLAVLAQRLKDETGRSVETIAADLNDSQELAGIEKVLRSDAGTAMLVNNAGVGATTPLLNSDVKKMEEMIQLNVSALTRLTYAAAPGFVARGGGTIINIASIVAISPETLNGVYGASKAFVLALSQSLHHELADKGVRIQAVLPGTTATEFWDIAGLPIKNLPTKIVMSAEDMVDAALAGLDQGEIVTIPSLADKVQWDAFETARRAMSLEKLSTAVPARRYNLGHLEPADP</sequence>
<comment type="similarity">
    <text evidence="1 11">Belongs to the short-chain dehydrogenases/reductases (SDR) family.</text>
</comment>
<dbReference type="RefSeq" id="WP_181060442.1">
    <property type="nucleotide sequence ID" value="NZ_JACDTY010000014.1"/>
</dbReference>
<dbReference type="InterPro" id="IPR020904">
    <property type="entry name" value="Sc_DH/Rdtase_CS"/>
</dbReference>
<comment type="caution">
    <text evidence="12">The sequence shown here is derived from an EMBL/GenBank/DDBJ whole genome shotgun (WGS) entry which is preliminary data.</text>
</comment>
<evidence type="ECO:0000256" key="6">
    <source>
        <dbReference type="ARBA" id="ARBA00044065"/>
    </source>
</evidence>
<evidence type="ECO:0000256" key="8">
    <source>
        <dbReference type="ARBA" id="ARBA00044349"/>
    </source>
</evidence>
<evidence type="ECO:0000256" key="7">
    <source>
        <dbReference type="ARBA" id="ARBA00044271"/>
    </source>
</evidence>
<dbReference type="GO" id="GO:0035527">
    <property type="term" value="F:3-hydroxypropionate dehydrogenase (NADP+) activity"/>
    <property type="evidence" value="ECO:0007669"/>
    <property type="project" value="UniProtKB-EC"/>
</dbReference>
<protein>
    <recommendedName>
        <fullName evidence="6">NADP-dependent 3-hydroxy acid dehydrogenase YdfG</fullName>
        <ecNumber evidence="4">1.1.1.298</ecNumber>
        <ecNumber evidence="5">1.1.1.381</ecNumber>
    </recommendedName>
    <alternativeName>
        <fullName evidence="8">L-allo-threonine dehydrogenase</fullName>
    </alternativeName>
    <alternativeName>
        <fullName evidence="7">Malonic semialdehyde reductase</fullName>
    </alternativeName>
</protein>
<comment type="catalytic activity">
    <reaction evidence="10">
        <text>3-hydroxypropanoate + NADP(+) = 3-oxopropanoate + NADPH + H(+)</text>
        <dbReference type="Rhea" id="RHEA:26438"/>
        <dbReference type="ChEBI" id="CHEBI:15378"/>
        <dbReference type="ChEBI" id="CHEBI:16510"/>
        <dbReference type="ChEBI" id="CHEBI:33190"/>
        <dbReference type="ChEBI" id="CHEBI:57783"/>
        <dbReference type="ChEBI" id="CHEBI:58349"/>
        <dbReference type="EC" id="1.1.1.298"/>
    </reaction>
</comment>
<dbReference type="EC" id="1.1.1.298" evidence="4"/>
<dbReference type="Proteomes" id="UP000558284">
    <property type="component" value="Unassembled WGS sequence"/>
</dbReference>
<dbReference type="InterPro" id="IPR036291">
    <property type="entry name" value="NAD(P)-bd_dom_sf"/>
</dbReference>
<dbReference type="PROSITE" id="PS00061">
    <property type="entry name" value="ADH_SHORT"/>
    <property type="match status" value="1"/>
</dbReference>
<dbReference type="PIRSF" id="PIRSF000126">
    <property type="entry name" value="11-beta-HSD1"/>
    <property type="match status" value="1"/>
</dbReference>
<accession>A0A838BAD9</accession>
<evidence type="ECO:0000256" key="9">
    <source>
        <dbReference type="ARBA" id="ARBA00045650"/>
    </source>
</evidence>
<dbReference type="EC" id="1.1.1.381" evidence="5"/>
<dbReference type="CDD" id="cd05233">
    <property type="entry name" value="SDR_c"/>
    <property type="match status" value="1"/>
</dbReference>
<evidence type="ECO:0000313" key="13">
    <source>
        <dbReference type="Proteomes" id="UP000558284"/>
    </source>
</evidence>